<dbReference type="Gene3D" id="1.10.274.60">
    <property type="entry name" value="Spidroin, repetitive domain"/>
    <property type="match status" value="2"/>
</dbReference>
<dbReference type="DisProt" id="DP03921"/>
<name>A5Y0M2_9ARAC</name>
<dbReference type="AlphaFoldDB" id="A5Y0M2"/>
<dbReference type="InterPro" id="IPR043070">
    <property type="entry name" value="Spidroin_repeat"/>
</dbReference>
<evidence type="ECO:0000313" key="1">
    <source>
        <dbReference type="EMBL" id="ABN13925.1"/>
    </source>
</evidence>
<reference evidence="1" key="1">
    <citation type="submission" date="2006-10" db="EMBL/GenBank/DDBJ databases">
        <title>Partial cDNA sequence from tubuliform silk gland of Nephila antipodiana.</title>
        <authorList>
            <person name="Huang W."/>
            <person name="Yang D."/>
            <person name="Gong Z."/>
        </authorList>
    </citation>
    <scope>NUCLEOTIDE SEQUENCE</scope>
    <source>
        <tissue evidence="1">Cocoon silk gland</tissue>
    </source>
</reference>
<dbReference type="EMBL" id="EF044306">
    <property type="protein sequence ID" value="ABN13925.1"/>
    <property type="molecule type" value="mRNA"/>
</dbReference>
<protein>
    <submittedName>
        <fullName evidence="1">B6 protein</fullName>
    </submittedName>
</protein>
<sequence>EFAKCMYELVLKSANSLGVLNPHLIANNIYQSIVSNLDILHSSVMINLYANAMARNLFHEGFLNLDNAATLAKKCANDMEAFAKKMVETGPNLSIGDTTSIIQLFKNFTGPPSVATFISNFHSIVQSSKTLLNLFDVAEENPLEFAKCMYELVLKSANSLGVLNPHLIANNIYQSVVSNLDILHSSAMVNLYANAMAGSLFLEGILNSDNAATLAKKCANDMEAFAKKMVEIGNSISNIQDFPDVSARILGNLSLPLLDDVLDLLSSFLP</sequence>
<dbReference type="PDB" id="7DFE">
    <property type="method" value="NMR"/>
    <property type="chains" value="A/B=92-233"/>
</dbReference>
<dbReference type="SMR" id="A5Y0M2"/>
<reference evidence="2" key="2">
    <citation type="journal article" date="2021" name="Biomol. NMR. Assign.">
        <title>1H, 15N and 13C resonance assignments of a repetitive domain of tubuliform spidroin 2.</title>
        <authorList>
            <person name="Fan T."/>
            <person name="Zhang Y."/>
            <person name="Fan J.S."/>
            <person name="Yuan W."/>
            <person name="Lin Z."/>
        </authorList>
    </citation>
    <scope>STRUCTURE BY NMR OF 92-233</scope>
</reference>
<evidence type="ECO:0007829" key="2">
    <source>
        <dbReference type="PDB" id="7DFE"/>
    </source>
</evidence>
<organism evidence="1">
    <name type="scientific">Trichonephila antipodiana</name>
    <dbReference type="NCBI Taxonomy" id="2730554"/>
    <lineage>
        <taxon>Eukaryota</taxon>
        <taxon>Metazoa</taxon>
        <taxon>Ecdysozoa</taxon>
        <taxon>Arthropoda</taxon>
        <taxon>Chelicerata</taxon>
        <taxon>Arachnida</taxon>
        <taxon>Araneae</taxon>
        <taxon>Araneomorphae</taxon>
        <taxon>Entelegynae</taxon>
        <taxon>Araneoidea</taxon>
        <taxon>Nephilidae</taxon>
        <taxon>Trichonephila</taxon>
    </lineage>
</organism>
<feature type="non-terminal residue" evidence="1">
    <location>
        <position position="1"/>
    </location>
</feature>
<accession>A5Y0M2</accession>
<proteinExistence type="evidence at protein level"/>
<keyword evidence="2" id="KW-0002">3D-structure</keyword>